<evidence type="ECO:0000313" key="3">
    <source>
        <dbReference type="Proteomes" id="UP000000787"/>
    </source>
</evidence>
<dbReference type="FunCoup" id="A9B8K6">
    <property type="interactions" value="6"/>
</dbReference>
<dbReference type="AlphaFoldDB" id="A9B8K6"/>
<dbReference type="Proteomes" id="UP000000787">
    <property type="component" value="Plasmid pHAU01"/>
</dbReference>
<dbReference type="EMBL" id="CP000876">
    <property type="protein sequence ID" value="ABX07670.1"/>
    <property type="molecule type" value="Genomic_DNA"/>
</dbReference>
<feature type="region of interest" description="Disordered" evidence="1">
    <location>
        <begin position="69"/>
        <end position="122"/>
    </location>
</feature>
<proteinExistence type="predicted"/>
<geneLocation type="plasmid" evidence="2 3">
    <name>pHAU01</name>
</geneLocation>
<dbReference type="BioCyc" id="HAUR316274:GHYA-5103-MONOMER"/>
<dbReference type="KEGG" id="hau:Haur_5040"/>
<gene>
    <name evidence="2" type="ordered locus">Haur_5040</name>
</gene>
<dbReference type="HOGENOM" id="CLU_123192_1_0_0"/>
<keyword evidence="3" id="KW-1185">Reference proteome</keyword>
<reference evidence="2 3" key="1">
    <citation type="journal article" date="2011" name="Stand. Genomic Sci.">
        <title>Complete genome sequence of the filamentous gliding predatory bacterium Herpetosiphon aurantiacus type strain (114-95(T)).</title>
        <authorList>
            <person name="Kiss H."/>
            <person name="Nett M."/>
            <person name="Domin N."/>
            <person name="Martin K."/>
            <person name="Maresca J.A."/>
            <person name="Copeland A."/>
            <person name="Lapidus A."/>
            <person name="Lucas S."/>
            <person name="Berry K.W."/>
            <person name="Glavina Del Rio T."/>
            <person name="Dalin E."/>
            <person name="Tice H."/>
            <person name="Pitluck S."/>
            <person name="Richardson P."/>
            <person name="Bruce D."/>
            <person name="Goodwin L."/>
            <person name="Han C."/>
            <person name="Detter J.C."/>
            <person name="Schmutz J."/>
            <person name="Brettin T."/>
            <person name="Land M."/>
            <person name="Hauser L."/>
            <person name="Kyrpides N.C."/>
            <person name="Ivanova N."/>
            <person name="Goker M."/>
            <person name="Woyke T."/>
            <person name="Klenk H.P."/>
            <person name="Bryant D.A."/>
        </authorList>
    </citation>
    <scope>NUCLEOTIDE SEQUENCE [LARGE SCALE GENOMIC DNA]</scope>
    <source>
        <strain evidence="3">ATCC 23779 / DSM 785 / 114-95</strain>
        <plasmid evidence="2">pHAU01</plasmid>
    </source>
</reference>
<sequence length="122" mass="13786">MPHFTVYRDGPWWVGVLEWHEDGMHYAARHTFDSEPSSPTILAFVLHGGWLRLFAHHLVGVRNHQPAALPSNAKRRQRTVSRQAQHCGISPLTQTALDQSRAAYRTTDRTREDSSAASDTSL</sequence>
<evidence type="ECO:0000256" key="1">
    <source>
        <dbReference type="SAM" id="MobiDB-lite"/>
    </source>
</evidence>
<dbReference type="InParanoid" id="A9B8K6"/>
<name>A9B8K6_HERA2</name>
<keyword evidence="2" id="KW-0614">Plasmid</keyword>
<evidence type="ECO:0000313" key="2">
    <source>
        <dbReference type="EMBL" id="ABX07670.1"/>
    </source>
</evidence>
<organism evidence="2 3">
    <name type="scientific">Herpetosiphon aurantiacus (strain ATCC 23779 / DSM 785 / 114-95)</name>
    <dbReference type="NCBI Taxonomy" id="316274"/>
    <lineage>
        <taxon>Bacteria</taxon>
        <taxon>Bacillati</taxon>
        <taxon>Chloroflexota</taxon>
        <taxon>Chloroflexia</taxon>
        <taxon>Herpetosiphonales</taxon>
        <taxon>Herpetosiphonaceae</taxon>
        <taxon>Herpetosiphon</taxon>
    </lineage>
</organism>
<accession>A9B8K6</accession>
<dbReference type="InterPro" id="IPR016787">
    <property type="entry name" value="UCP021328"/>
</dbReference>
<protein>
    <submittedName>
        <fullName evidence="2">Uncharacterized protein</fullName>
    </submittedName>
</protein>
<dbReference type="Pfam" id="PF11208">
    <property type="entry name" value="DUF2992"/>
    <property type="match status" value="1"/>
</dbReference>